<dbReference type="Gene3D" id="1.25.40.10">
    <property type="entry name" value="Tetratricopeptide repeat domain"/>
    <property type="match status" value="2"/>
</dbReference>
<dbReference type="Gene3D" id="3.40.50.300">
    <property type="entry name" value="P-loop containing nucleotide triphosphate hydrolases"/>
    <property type="match status" value="1"/>
</dbReference>
<keyword evidence="1" id="KW-0808">Transferase</keyword>
<dbReference type="PROSITE" id="PS50005">
    <property type="entry name" value="TPR"/>
    <property type="match status" value="3"/>
</dbReference>
<feature type="repeat" description="TPR" evidence="2">
    <location>
        <begin position="139"/>
        <end position="172"/>
    </location>
</feature>
<keyword evidence="4" id="KW-1185">Reference proteome</keyword>
<dbReference type="Pfam" id="PF13469">
    <property type="entry name" value="Sulfotransfer_3"/>
    <property type="match status" value="1"/>
</dbReference>
<dbReference type="SMART" id="SM00028">
    <property type="entry name" value="TPR"/>
    <property type="match status" value="4"/>
</dbReference>
<sequence length="524" mass="59443">MKNIQNLHQLAQQALNNRDYVKAHAYCVEIIQQEPQHADSYFLLGMVNVEVGQIQKAIALIHKAIEISSSLEYLSHLSKCYALQGKKTEAVRYANLVSVEKVNNPLTLDTLGVALSRVGSHIQALEYFEKALSLTNNNPAFYYNFAVSCKFAGLFAKAREAFEQAIKLKPNYAQAHFALSDLGGITQQNNHIERLEVASRQIDHPDDGLHYGHALAKEYEALGLYEQAFQILNQVKQAKLCSLNYDISQDVALFAASQPNTNRQPPVAKTRGSDSHAPIFVVGMPRSGTTLVERILSNHTQVDSCGELQDFGVAVKEVTNTASAKILDVETLTAAQNIDMRQLGERYIERTKAVRGQAERFVDKLPFNFFYINLILDALPNAKIVWVQRNAMDTCIGNFRQLFSINSPYYAYAYDLQNIGMFYQQFYRLGQAWSEKNVKNLLVLNYEQLVKQPEEEVKSLLDFCKLDWQPQCIQVENNQAPVSTASKVQVREKINTRSIGRWQKFRKSTLELQAYFKQHAIPFE</sequence>
<gene>
    <name evidence="3" type="ORF">L0668_08210</name>
</gene>
<name>A0ABS9D8U9_9ALTE</name>
<evidence type="ECO:0000313" key="3">
    <source>
        <dbReference type="EMBL" id="MCF2948086.1"/>
    </source>
</evidence>
<dbReference type="Proteomes" id="UP001521137">
    <property type="component" value="Unassembled WGS sequence"/>
</dbReference>
<dbReference type="SUPFAM" id="SSF52540">
    <property type="entry name" value="P-loop containing nucleoside triphosphate hydrolases"/>
    <property type="match status" value="1"/>
</dbReference>
<dbReference type="InterPro" id="IPR019734">
    <property type="entry name" value="TPR_rpt"/>
</dbReference>
<evidence type="ECO:0000256" key="2">
    <source>
        <dbReference type="PROSITE-ProRule" id="PRU00339"/>
    </source>
</evidence>
<evidence type="ECO:0000256" key="1">
    <source>
        <dbReference type="ARBA" id="ARBA00022679"/>
    </source>
</evidence>
<protein>
    <submittedName>
        <fullName evidence="3">Sulfotransferase</fullName>
    </submittedName>
</protein>
<feature type="repeat" description="TPR" evidence="2">
    <location>
        <begin position="105"/>
        <end position="138"/>
    </location>
</feature>
<reference evidence="3 4" key="1">
    <citation type="submission" date="2022-01" db="EMBL/GenBank/DDBJ databases">
        <title>Paraglaciecola sp. G1-23.</title>
        <authorList>
            <person name="Jin M.S."/>
            <person name="Han D.M."/>
            <person name="Kim H.M."/>
            <person name="Jeon C.O."/>
        </authorList>
    </citation>
    <scope>NUCLEOTIDE SEQUENCE [LARGE SCALE GENOMIC DNA]</scope>
    <source>
        <strain evidence="3 4">G1-23</strain>
    </source>
</reference>
<dbReference type="InterPro" id="IPR027417">
    <property type="entry name" value="P-loop_NTPase"/>
</dbReference>
<organism evidence="3 4">
    <name type="scientific">Paraglaciecola algarum</name>
    <dbReference type="NCBI Taxonomy" id="3050085"/>
    <lineage>
        <taxon>Bacteria</taxon>
        <taxon>Pseudomonadati</taxon>
        <taxon>Pseudomonadota</taxon>
        <taxon>Gammaproteobacteria</taxon>
        <taxon>Alteromonadales</taxon>
        <taxon>Alteromonadaceae</taxon>
        <taxon>Paraglaciecola</taxon>
    </lineage>
</organism>
<accession>A0ABS9D8U9</accession>
<dbReference type="Pfam" id="PF13181">
    <property type="entry name" value="TPR_8"/>
    <property type="match status" value="3"/>
</dbReference>
<dbReference type="SUPFAM" id="SSF48452">
    <property type="entry name" value="TPR-like"/>
    <property type="match status" value="1"/>
</dbReference>
<keyword evidence="2" id="KW-0802">TPR repeat</keyword>
<dbReference type="InterPro" id="IPR011990">
    <property type="entry name" value="TPR-like_helical_dom_sf"/>
</dbReference>
<dbReference type="PANTHER" id="PTHR12788">
    <property type="entry name" value="PROTEIN-TYROSINE SULFOTRANSFERASE 2"/>
    <property type="match status" value="1"/>
</dbReference>
<feature type="repeat" description="TPR" evidence="2">
    <location>
        <begin position="38"/>
        <end position="71"/>
    </location>
</feature>
<dbReference type="EMBL" id="JAKGAS010000003">
    <property type="protein sequence ID" value="MCF2948086.1"/>
    <property type="molecule type" value="Genomic_DNA"/>
</dbReference>
<dbReference type="InterPro" id="IPR026634">
    <property type="entry name" value="TPST-like"/>
</dbReference>
<dbReference type="PANTHER" id="PTHR12788:SF10">
    <property type="entry name" value="PROTEIN-TYROSINE SULFOTRANSFERASE"/>
    <property type="match status" value="1"/>
</dbReference>
<comment type="caution">
    <text evidence="3">The sequence shown here is derived from an EMBL/GenBank/DDBJ whole genome shotgun (WGS) entry which is preliminary data.</text>
</comment>
<evidence type="ECO:0000313" key="4">
    <source>
        <dbReference type="Proteomes" id="UP001521137"/>
    </source>
</evidence>
<proteinExistence type="predicted"/>
<dbReference type="RefSeq" id="WP_235311665.1">
    <property type="nucleotide sequence ID" value="NZ_JAKGAS010000003.1"/>
</dbReference>